<evidence type="ECO:0000313" key="2">
    <source>
        <dbReference type="Proteomes" id="UP000189376"/>
    </source>
</evidence>
<accession>A0A1V2V3R6</accession>
<proteinExistence type="predicted"/>
<keyword evidence="2" id="KW-1185">Reference proteome</keyword>
<dbReference type="Proteomes" id="UP000189376">
    <property type="component" value="Unassembled WGS sequence"/>
</dbReference>
<organism evidence="1 2">
    <name type="scientific">Acinetobacter genomosp. 33YU</name>
    <dbReference type="NCBI Taxonomy" id="1675530"/>
    <lineage>
        <taxon>Bacteria</taxon>
        <taxon>Pseudomonadati</taxon>
        <taxon>Pseudomonadota</taxon>
        <taxon>Gammaproteobacteria</taxon>
        <taxon>Moraxellales</taxon>
        <taxon>Moraxellaceae</taxon>
        <taxon>Acinetobacter</taxon>
    </lineage>
</organism>
<name>A0A1V2V3R6_9GAMM</name>
<dbReference type="EMBL" id="LFZS01000001">
    <property type="protein sequence ID" value="ONN56834.1"/>
    <property type="molecule type" value="Genomic_DNA"/>
</dbReference>
<protein>
    <submittedName>
        <fullName evidence="1">Uncharacterized protein</fullName>
    </submittedName>
</protein>
<comment type="caution">
    <text evidence="1">The sequence shown here is derived from an EMBL/GenBank/DDBJ whole genome shotgun (WGS) entry which is preliminary data.</text>
</comment>
<evidence type="ECO:0000313" key="1">
    <source>
        <dbReference type="EMBL" id="ONN56834.1"/>
    </source>
</evidence>
<gene>
    <name evidence="1" type="ORF">AC058_01625</name>
</gene>
<reference evidence="1 2" key="1">
    <citation type="submission" date="2015-07" db="EMBL/GenBank/DDBJ databases">
        <title>Acinetobacter yuneri, a novel member of Acinetobacter calcoaceticus-Acinetobacter baumannii complex isolated from clinical specimen.</title>
        <authorList>
            <person name="Yu Y."/>
        </authorList>
    </citation>
    <scope>NUCLEOTIDE SEQUENCE [LARGE SCALE GENOMIC DNA]</scope>
    <source>
        <strain evidence="1 2">A362</strain>
    </source>
</reference>
<sequence length="173" mass="19613">MMFISSFFIASTGYAGSSVDTEKFCKTQITKLTVYIKNDFELISKSCDSESNPFIENTLVSKNQKMFLNKYSMDGGDNPQKLAAVSVYKKKNSEPILITLHTQKWCCYPSPQGTVYSVDLYKIKKINNNIKIDSITNILGENSSGLDGVSDEYLSFKFKDIASIKKWLEKNYK</sequence>
<dbReference type="AlphaFoldDB" id="A0A1V2V3R6"/>